<dbReference type="GO" id="GO:0003676">
    <property type="term" value="F:nucleic acid binding"/>
    <property type="evidence" value="ECO:0007669"/>
    <property type="project" value="InterPro"/>
</dbReference>
<dbReference type="RefSeq" id="WP_046488152.1">
    <property type="nucleotide sequence ID" value="NZ_LN827929.1"/>
</dbReference>
<organism evidence="8 9">
    <name type="scientific">Candidatus Methylopumilus planktonicus</name>
    <dbReference type="NCBI Taxonomy" id="1581557"/>
    <lineage>
        <taxon>Bacteria</taxon>
        <taxon>Pseudomonadati</taxon>
        <taxon>Pseudomonadota</taxon>
        <taxon>Betaproteobacteria</taxon>
        <taxon>Nitrosomonadales</taxon>
        <taxon>Methylophilaceae</taxon>
        <taxon>Candidatus Methylopumilus</taxon>
    </lineage>
</organism>
<dbReference type="Gene3D" id="3.30.420.10">
    <property type="entry name" value="Ribonuclease H-like superfamily/Ribonuclease H"/>
    <property type="match status" value="1"/>
</dbReference>
<keyword evidence="9" id="KW-1185">Reference proteome</keyword>
<keyword evidence="3 6" id="KW-0378">Hydrolase</keyword>
<dbReference type="InterPro" id="IPR012337">
    <property type="entry name" value="RNaseH-like_sf"/>
</dbReference>
<comment type="subcellular location">
    <subcellularLocation>
        <location evidence="6">Cytoplasm</location>
    </subcellularLocation>
</comment>
<reference evidence="9" key="1">
    <citation type="submission" date="2014-12" db="EMBL/GenBank/DDBJ databases">
        <authorList>
            <person name="Salcher M.M."/>
        </authorList>
    </citation>
    <scope>NUCLEOTIDE SEQUENCE [LARGE SCALE GENOMIC DNA]</scope>
    <source>
        <strain evidence="9">MMS-10A-171</strain>
    </source>
</reference>
<comment type="similarity">
    <text evidence="1 6">Belongs to the oligoribonuclease family.</text>
</comment>
<sequence>MEIMMSSSDDNLIWLDMEMSGLNTETDKVLEIATVVTDPHLNIIAEGPVIVIHQSDEVLNGMDTWNQSTHLKSGLIERVKQSSFDEAHASEATIEFLKKHIAPSKSPMCGNSICQDRRFMAKHMPNLESYFHYRNLDVSVFKELSRRWRPSLYQGFKKTSKHEALSDIYDSIDELKYYREHFLKLS</sequence>
<name>A0A0D6EWQ2_9PROT</name>
<keyword evidence="2 6" id="KW-0540">Nuclease</keyword>
<dbReference type="EMBL" id="LN827929">
    <property type="protein sequence ID" value="CEZ19708.1"/>
    <property type="molecule type" value="Genomic_DNA"/>
</dbReference>
<feature type="active site" evidence="6">
    <location>
        <position position="133"/>
    </location>
</feature>
<feature type="domain" description="Exonuclease" evidence="7">
    <location>
        <begin position="11"/>
        <end position="184"/>
    </location>
</feature>
<dbReference type="Proteomes" id="UP000064007">
    <property type="component" value="Chromosome 1"/>
</dbReference>
<dbReference type="SUPFAM" id="SSF53098">
    <property type="entry name" value="Ribonuclease H-like"/>
    <property type="match status" value="1"/>
</dbReference>
<evidence type="ECO:0000256" key="1">
    <source>
        <dbReference type="ARBA" id="ARBA00009921"/>
    </source>
</evidence>
<dbReference type="KEGG" id="mbat:BN1208_0823"/>
<dbReference type="GO" id="GO:0000175">
    <property type="term" value="F:3'-5'-RNA exonuclease activity"/>
    <property type="evidence" value="ECO:0007669"/>
    <property type="project" value="InterPro"/>
</dbReference>
<dbReference type="SMART" id="SM00479">
    <property type="entry name" value="EXOIII"/>
    <property type="match status" value="1"/>
</dbReference>
<protein>
    <recommendedName>
        <fullName evidence="5 6">Oligoribonuclease</fullName>
        <ecNumber evidence="6">3.1.-.-</ecNumber>
    </recommendedName>
</protein>
<evidence type="ECO:0000313" key="8">
    <source>
        <dbReference type="EMBL" id="CEZ19708.1"/>
    </source>
</evidence>
<proteinExistence type="inferred from homology"/>
<evidence type="ECO:0000256" key="4">
    <source>
        <dbReference type="ARBA" id="ARBA00022839"/>
    </source>
</evidence>
<dbReference type="STRING" id="1581557.BN1208_0823"/>
<keyword evidence="4 6" id="KW-0269">Exonuclease</keyword>
<dbReference type="InterPro" id="IPR013520">
    <property type="entry name" value="Ribonucl_H"/>
</dbReference>
<dbReference type="AlphaFoldDB" id="A0A0D6EWQ2"/>
<dbReference type="NCBIfam" id="NF003765">
    <property type="entry name" value="PRK05359.1"/>
    <property type="match status" value="1"/>
</dbReference>
<dbReference type="GO" id="GO:0006259">
    <property type="term" value="P:DNA metabolic process"/>
    <property type="evidence" value="ECO:0007669"/>
    <property type="project" value="UniProtKB-ARBA"/>
</dbReference>
<dbReference type="FunFam" id="3.30.420.10:FF:000003">
    <property type="entry name" value="Oligoribonuclease"/>
    <property type="match status" value="1"/>
</dbReference>
<dbReference type="EC" id="3.1.-.-" evidence="6"/>
<gene>
    <name evidence="6 8" type="primary">orn</name>
    <name evidence="8" type="ORF">BN1208_0823</name>
</gene>
<dbReference type="GO" id="GO:0005737">
    <property type="term" value="C:cytoplasm"/>
    <property type="evidence" value="ECO:0007669"/>
    <property type="project" value="UniProtKB-SubCell"/>
</dbReference>
<dbReference type="PANTHER" id="PTHR11046:SF0">
    <property type="entry name" value="OLIGORIBONUCLEASE, MITOCHONDRIAL"/>
    <property type="match status" value="1"/>
</dbReference>
<dbReference type="HAMAP" id="MF_00045">
    <property type="entry name" value="Oligoribonuclease"/>
    <property type="match status" value="1"/>
</dbReference>
<evidence type="ECO:0000256" key="3">
    <source>
        <dbReference type="ARBA" id="ARBA00022801"/>
    </source>
</evidence>
<evidence type="ECO:0000256" key="2">
    <source>
        <dbReference type="ARBA" id="ARBA00022722"/>
    </source>
</evidence>
<dbReference type="InterPro" id="IPR036397">
    <property type="entry name" value="RNaseH_sf"/>
</dbReference>
<evidence type="ECO:0000256" key="5">
    <source>
        <dbReference type="ARBA" id="ARBA00070964"/>
    </source>
</evidence>
<dbReference type="Pfam" id="PF00929">
    <property type="entry name" value="RNase_T"/>
    <property type="match status" value="1"/>
</dbReference>
<dbReference type="CDD" id="cd06135">
    <property type="entry name" value="Orn"/>
    <property type="match status" value="1"/>
</dbReference>
<keyword evidence="6" id="KW-0963">Cytoplasm</keyword>
<dbReference type="HOGENOM" id="CLU_064761_2_0_4"/>
<evidence type="ECO:0000259" key="7">
    <source>
        <dbReference type="SMART" id="SM00479"/>
    </source>
</evidence>
<dbReference type="InterPro" id="IPR022894">
    <property type="entry name" value="Oligoribonuclease"/>
</dbReference>
<comment type="function">
    <text evidence="6">3'-to-5' exoribonuclease specific for small oligoribonucleotides.</text>
</comment>
<dbReference type="PANTHER" id="PTHR11046">
    <property type="entry name" value="OLIGORIBONUCLEASE, MITOCHONDRIAL"/>
    <property type="match status" value="1"/>
</dbReference>
<accession>A0A0D6EWQ2</accession>
<evidence type="ECO:0000313" key="9">
    <source>
        <dbReference type="Proteomes" id="UP000064007"/>
    </source>
</evidence>
<evidence type="ECO:0000256" key="6">
    <source>
        <dbReference type="HAMAP-Rule" id="MF_00045"/>
    </source>
</evidence>